<comment type="subcellular location">
    <subcellularLocation>
        <location evidence="1">Cell membrane</location>
        <topology evidence="1">Multi-pass membrane protein</topology>
    </subcellularLocation>
</comment>
<dbReference type="Proteomes" id="UP000006640">
    <property type="component" value="Chromosome"/>
</dbReference>
<feature type="region of interest" description="Disordered" evidence="8">
    <location>
        <begin position="1"/>
        <end position="27"/>
    </location>
</feature>
<evidence type="ECO:0000256" key="7">
    <source>
        <dbReference type="ARBA" id="ARBA00023136"/>
    </source>
</evidence>
<dbReference type="AlphaFoldDB" id="D6YAI9"/>
<keyword evidence="4" id="KW-1003">Cell membrane</keyword>
<evidence type="ECO:0000313" key="10">
    <source>
        <dbReference type="EMBL" id="ADG90242.1"/>
    </source>
</evidence>
<feature type="transmembrane region" description="Helical" evidence="9">
    <location>
        <begin position="371"/>
        <end position="394"/>
    </location>
</feature>
<evidence type="ECO:0000256" key="2">
    <source>
        <dbReference type="ARBA" id="ARBA00010199"/>
    </source>
</evidence>
<dbReference type="InterPro" id="IPR048279">
    <property type="entry name" value="MdtK-like"/>
</dbReference>
<feature type="transmembrane region" description="Helical" evidence="9">
    <location>
        <begin position="294"/>
        <end position="313"/>
    </location>
</feature>
<dbReference type="eggNOG" id="COG0534">
    <property type="taxonomic scope" value="Bacteria"/>
</dbReference>
<keyword evidence="5 9" id="KW-0812">Transmembrane</keyword>
<dbReference type="GO" id="GO:0015297">
    <property type="term" value="F:antiporter activity"/>
    <property type="evidence" value="ECO:0007669"/>
    <property type="project" value="InterPro"/>
</dbReference>
<evidence type="ECO:0000256" key="9">
    <source>
        <dbReference type="SAM" id="Phobius"/>
    </source>
</evidence>
<evidence type="ECO:0000256" key="8">
    <source>
        <dbReference type="SAM" id="MobiDB-lite"/>
    </source>
</evidence>
<reference evidence="10 11" key="1">
    <citation type="submission" date="2010-01" db="EMBL/GenBank/DDBJ databases">
        <title>The complete genome of Thermobispora bispora DSM 43833.</title>
        <authorList>
            <consortium name="US DOE Joint Genome Institute (JGI-PGF)"/>
            <person name="Lucas S."/>
            <person name="Copeland A."/>
            <person name="Lapidus A."/>
            <person name="Glavina del Rio T."/>
            <person name="Dalin E."/>
            <person name="Tice H."/>
            <person name="Bruce D."/>
            <person name="Goodwin L."/>
            <person name="Pitluck S."/>
            <person name="Kyrpides N."/>
            <person name="Mavromatis K."/>
            <person name="Ivanova N."/>
            <person name="Mikhailova N."/>
            <person name="Chertkov O."/>
            <person name="Brettin T."/>
            <person name="Detter J.C."/>
            <person name="Han C."/>
            <person name="Larimer F."/>
            <person name="Land M."/>
            <person name="Hauser L."/>
            <person name="Markowitz V."/>
            <person name="Cheng J.-F."/>
            <person name="Hugenholtz P."/>
            <person name="Woyke T."/>
            <person name="Wu D."/>
            <person name="Jando M."/>
            <person name="Schneider S."/>
            <person name="Klenk H.-P."/>
            <person name="Eisen J.A."/>
        </authorList>
    </citation>
    <scope>NUCLEOTIDE SEQUENCE [LARGE SCALE GENOMIC DNA]</scope>
    <source>
        <strain evidence="11">ATCC 19993 / DSM 43833 / CBS 139.67 / JCM 10125 / KCTC 9307 / NBRC 14880 / R51</strain>
    </source>
</reference>
<dbReference type="PIRSF" id="PIRSF006603">
    <property type="entry name" value="DinF"/>
    <property type="match status" value="1"/>
</dbReference>
<protein>
    <submittedName>
        <fullName evidence="10">MATE efflux family protein</fullName>
    </submittedName>
</protein>
<dbReference type="KEGG" id="tbi:Tbis_3554"/>
<keyword evidence="3" id="KW-0813">Transport</keyword>
<evidence type="ECO:0000256" key="6">
    <source>
        <dbReference type="ARBA" id="ARBA00022989"/>
    </source>
</evidence>
<accession>D6YAI9</accession>
<feature type="transmembrane region" description="Helical" evidence="9">
    <location>
        <begin position="153"/>
        <end position="177"/>
    </location>
</feature>
<sequence length="466" mass="47805">MPAGQGDVKQKGAMSHTTETGRRDRSSRVSDREILRLAVPAFGALVAEPLFLLTDSVIVGHLPDPALGALGLAGTVLAALVGLCVFLAYGTTAAVARQLGSGNLAQAMRRGIDGLWLAAVIGVTISAVCWPLAPSIVHVFGAEGTLATLAVTYLRVSLFGVPAMLLVLAGTGVLRGLQDTRTPLVISVSAFTLNALLNAWFVLGLGWGIAGSAAGTVIAQVLSAAVYLVLVVRAARRHGTSLRPDPAGLRSAGGAGFALFIRTVSLQATLLITASLATRMGDAQIEAHTIAARIWTFLAFAHDSIAIAGQAIIGRTLGAGDTAATRAATTRMVTWGIGCGVVFGIAIVLLRPVIPGIFDADQAVAAELASVLWLVALFQPIAGVVFVLDGVLIGAGDQRYLAWAQLAATLAFLPFALLAGSLFALWIAFGVWMAARALTLGTRAYGTAWMVTGAGTPATADRGSGA</sequence>
<keyword evidence="7 9" id="KW-0472">Membrane</keyword>
<evidence type="ECO:0000256" key="4">
    <source>
        <dbReference type="ARBA" id="ARBA00022475"/>
    </source>
</evidence>
<dbReference type="GO" id="GO:0005886">
    <property type="term" value="C:plasma membrane"/>
    <property type="evidence" value="ECO:0007669"/>
    <property type="project" value="UniProtKB-SubCell"/>
</dbReference>
<dbReference type="Pfam" id="PF01554">
    <property type="entry name" value="MatE"/>
    <property type="match status" value="2"/>
</dbReference>
<dbReference type="HOGENOM" id="CLU_012893_16_3_11"/>
<dbReference type="NCBIfam" id="TIGR00797">
    <property type="entry name" value="matE"/>
    <property type="match status" value="1"/>
</dbReference>
<feature type="transmembrane region" description="Helical" evidence="9">
    <location>
        <begin position="406"/>
        <end position="435"/>
    </location>
</feature>
<feature type="transmembrane region" description="Helical" evidence="9">
    <location>
        <begin position="333"/>
        <end position="351"/>
    </location>
</feature>
<feature type="transmembrane region" description="Helical" evidence="9">
    <location>
        <begin position="184"/>
        <end position="203"/>
    </location>
</feature>
<comment type="similarity">
    <text evidence="2">Belongs to the multi antimicrobial extrusion (MATE) (TC 2.A.66.1) family.</text>
</comment>
<dbReference type="GO" id="GO:0042910">
    <property type="term" value="F:xenobiotic transmembrane transporter activity"/>
    <property type="evidence" value="ECO:0007669"/>
    <property type="project" value="InterPro"/>
</dbReference>
<evidence type="ECO:0000256" key="1">
    <source>
        <dbReference type="ARBA" id="ARBA00004651"/>
    </source>
</evidence>
<dbReference type="InterPro" id="IPR002528">
    <property type="entry name" value="MATE_fam"/>
</dbReference>
<dbReference type="PANTHER" id="PTHR42893">
    <property type="entry name" value="PROTEIN DETOXIFICATION 44, CHLOROPLASTIC-RELATED"/>
    <property type="match status" value="1"/>
</dbReference>
<feature type="transmembrane region" description="Helical" evidence="9">
    <location>
        <begin position="111"/>
        <end position="133"/>
    </location>
</feature>
<organism evidence="10 11">
    <name type="scientific">Thermobispora bispora (strain ATCC 19993 / DSM 43833 / CBS 139.67 / JCM 10125 / KCTC 9307 / NBRC 14880 / R51)</name>
    <dbReference type="NCBI Taxonomy" id="469371"/>
    <lineage>
        <taxon>Bacteria</taxon>
        <taxon>Bacillati</taxon>
        <taxon>Actinomycetota</taxon>
        <taxon>Actinomycetes</taxon>
        <taxon>Streptosporangiales</taxon>
        <taxon>Streptosporangiaceae</taxon>
        <taxon>Thermobispora</taxon>
    </lineage>
</organism>
<evidence type="ECO:0000256" key="3">
    <source>
        <dbReference type="ARBA" id="ARBA00022448"/>
    </source>
</evidence>
<keyword evidence="11" id="KW-1185">Reference proteome</keyword>
<dbReference type="STRING" id="469371.Tbis_3554"/>
<feature type="transmembrane region" description="Helical" evidence="9">
    <location>
        <begin position="209"/>
        <end position="232"/>
    </location>
</feature>
<dbReference type="EMBL" id="CP001874">
    <property type="protein sequence ID" value="ADG90242.1"/>
    <property type="molecule type" value="Genomic_DNA"/>
</dbReference>
<name>D6YAI9_THEBD</name>
<dbReference type="PANTHER" id="PTHR42893:SF46">
    <property type="entry name" value="PROTEIN DETOXIFICATION 44, CHLOROPLASTIC"/>
    <property type="match status" value="1"/>
</dbReference>
<dbReference type="InterPro" id="IPR044644">
    <property type="entry name" value="DinF-like"/>
</dbReference>
<dbReference type="CDD" id="cd13136">
    <property type="entry name" value="MATE_DinF_like"/>
    <property type="match status" value="1"/>
</dbReference>
<evidence type="ECO:0000313" key="11">
    <source>
        <dbReference type="Proteomes" id="UP000006640"/>
    </source>
</evidence>
<evidence type="ECO:0000256" key="5">
    <source>
        <dbReference type="ARBA" id="ARBA00022692"/>
    </source>
</evidence>
<feature type="transmembrane region" description="Helical" evidence="9">
    <location>
        <begin position="66"/>
        <end position="90"/>
    </location>
</feature>
<feature type="transmembrane region" description="Helical" evidence="9">
    <location>
        <begin position="34"/>
        <end position="54"/>
    </location>
</feature>
<keyword evidence="6 9" id="KW-1133">Transmembrane helix</keyword>
<gene>
    <name evidence="10" type="ordered locus">Tbis_3554</name>
</gene>
<proteinExistence type="inferred from homology"/>